<organism evidence="5 6">
    <name type="scientific">Dendrobium nobile</name>
    <name type="common">Orchid</name>
    <dbReference type="NCBI Taxonomy" id="94219"/>
    <lineage>
        <taxon>Eukaryota</taxon>
        <taxon>Viridiplantae</taxon>
        <taxon>Streptophyta</taxon>
        <taxon>Embryophyta</taxon>
        <taxon>Tracheophyta</taxon>
        <taxon>Spermatophyta</taxon>
        <taxon>Magnoliopsida</taxon>
        <taxon>Liliopsida</taxon>
        <taxon>Asparagales</taxon>
        <taxon>Orchidaceae</taxon>
        <taxon>Epidendroideae</taxon>
        <taxon>Malaxideae</taxon>
        <taxon>Dendrobiinae</taxon>
        <taxon>Dendrobium</taxon>
    </lineage>
</organism>
<feature type="domain" description="Phytocyanin" evidence="4">
    <location>
        <begin position="36"/>
        <end position="132"/>
    </location>
</feature>
<dbReference type="AlphaFoldDB" id="A0A8T3B7M8"/>
<keyword evidence="1" id="KW-1015">Disulfide bond</keyword>
<dbReference type="EMBL" id="JAGYWB010000010">
    <property type="protein sequence ID" value="KAI0507413.1"/>
    <property type="molecule type" value="Genomic_DNA"/>
</dbReference>
<keyword evidence="2" id="KW-0325">Glycoprotein</keyword>
<dbReference type="InterPro" id="IPR039391">
    <property type="entry name" value="Phytocyanin-like"/>
</dbReference>
<comment type="caution">
    <text evidence="5">The sequence shown here is derived from an EMBL/GenBank/DDBJ whole genome shotgun (WGS) entry which is preliminary data.</text>
</comment>
<evidence type="ECO:0000313" key="5">
    <source>
        <dbReference type="EMBL" id="KAI0507413.1"/>
    </source>
</evidence>
<dbReference type="Gene3D" id="2.60.40.420">
    <property type="entry name" value="Cupredoxins - blue copper proteins"/>
    <property type="match status" value="1"/>
</dbReference>
<feature type="signal peptide" evidence="3">
    <location>
        <begin position="1"/>
        <end position="35"/>
    </location>
</feature>
<dbReference type="InterPro" id="IPR008972">
    <property type="entry name" value="Cupredoxin"/>
</dbReference>
<dbReference type="GO" id="GO:0009055">
    <property type="term" value="F:electron transfer activity"/>
    <property type="evidence" value="ECO:0007669"/>
    <property type="project" value="InterPro"/>
</dbReference>
<dbReference type="FunFam" id="2.60.40.420:FF:000034">
    <property type="entry name" value="Cupredoxin superfamily protein"/>
    <property type="match status" value="1"/>
</dbReference>
<dbReference type="PROSITE" id="PS51485">
    <property type="entry name" value="PHYTOCYANIN"/>
    <property type="match status" value="1"/>
</dbReference>
<gene>
    <name evidence="5" type="ORF">KFK09_013538</name>
</gene>
<dbReference type="SMR" id="A0A8T3B7M8"/>
<evidence type="ECO:0000256" key="2">
    <source>
        <dbReference type="ARBA" id="ARBA00023180"/>
    </source>
</evidence>
<evidence type="ECO:0000256" key="3">
    <source>
        <dbReference type="SAM" id="SignalP"/>
    </source>
</evidence>
<dbReference type="Proteomes" id="UP000829196">
    <property type="component" value="Unassembled WGS sequence"/>
</dbReference>
<sequence>MADMEGRGSRAQAVIAIVLVLLGLQLLHNAKLAESTTYTVGDENGWSNGVLYWPNGKTFYAGDVLEFKYLKNSRNVLELTDYSDYEACTARSYINAYVSGDDYVELRSGNTYFIDGIPGHCSNGAKIAVTAL</sequence>
<evidence type="ECO:0000259" key="4">
    <source>
        <dbReference type="PROSITE" id="PS51485"/>
    </source>
</evidence>
<dbReference type="PANTHER" id="PTHR33021">
    <property type="entry name" value="BLUE COPPER PROTEIN"/>
    <property type="match status" value="1"/>
</dbReference>
<reference evidence="5" key="1">
    <citation type="journal article" date="2022" name="Front. Genet.">
        <title>Chromosome-Scale Assembly of the Dendrobium nobile Genome Provides Insights Into the Molecular Mechanism of the Biosynthesis of the Medicinal Active Ingredient of Dendrobium.</title>
        <authorList>
            <person name="Xu Q."/>
            <person name="Niu S.-C."/>
            <person name="Li K.-L."/>
            <person name="Zheng P.-J."/>
            <person name="Zhang X.-J."/>
            <person name="Jia Y."/>
            <person name="Liu Y."/>
            <person name="Niu Y.-X."/>
            <person name="Yu L.-H."/>
            <person name="Chen D.-F."/>
            <person name="Zhang G.-Q."/>
        </authorList>
    </citation>
    <scope>NUCLEOTIDE SEQUENCE</scope>
    <source>
        <tissue evidence="5">Leaf</tissue>
    </source>
</reference>
<keyword evidence="3" id="KW-0732">Signal</keyword>
<dbReference type="OrthoDB" id="1934652at2759"/>
<dbReference type="SUPFAM" id="SSF49503">
    <property type="entry name" value="Cupredoxins"/>
    <property type="match status" value="1"/>
</dbReference>
<name>A0A8T3B7M8_DENNO</name>
<protein>
    <recommendedName>
        <fullName evidence="4">Phytocyanin domain-containing protein</fullName>
    </recommendedName>
</protein>
<proteinExistence type="predicted"/>
<evidence type="ECO:0000256" key="1">
    <source>
        <dbReference type="ARBA" id="ARBA00023157"/>
    </source>
</evidence>
<feature type="chain" id="PRO_5035849661" description="Phytocyanin domain-containing protein" evidence="3">
    <location>
        <begin position="36"/>
        <end position="132"/>
    </location>
</feature>
<evidence type="ECO:0000313" key="6">
    <source>
        <dbReference type="Proteomes" id="UP000829196"/>
    </source>
</evidence>
<dbReference type="GO" id="GO:0005886">
    <property type="term" value="C:plasma membrane"/>
    <property type="evidence" value="ECO:0007669"/>
    <property type="project" value="TreeGrafter"/>
</dbReference>
<dbReference type="InterPro" id="IPR003245">
    <property type="entry name" value="Phytocyanin_dom"/>
</dbReference>
<accession>A0A8T3B7M8</accession>
<dbReference type="Pfam" id="PF02298">
    <property type="entry name" value="Cu_bind_like"/>
    <property type="match status" value="1"/>
</dbReference>
<keyword evidence="6" id="KW-1185">Reference proteome</keyword>
<dbReference type="PANTHER" id="PTHR33021:SF193">
    <property type="entry name" value="OS06G0218600 PROTEIN"/>
    <property type="match status" value="1"/>
</dbReference>